<gene>
    <name evidence="2" type="ORF">SEMRO_403_G135730.1</name>
</gene>
<evidence type="ECO:0000313" key="3">
    <source>
        <dbReference type="Proteomes" id="UP001153069"/>
    </source>
</evidence>
<feature type="region of interest" description="Disordered" evidence="1">
    <location>
        <begin position="142"/>
        <end position="192"/>
    </location>
</feature>
<dbReference type="Proteomes" id="UP001153069">
    <property type="component" value="Unassembled WGS sequence"/>
</dbReference>
<evidence type="ECO:0000313" key="2">
    <source>
        <dbReference type="EMBL" id="CAB9509744.1"/>
    </source>
</evidence>
<dbReference type="EMBL" id="CAICTM010000402">
    <property type="protein sequence ID" value="CAB9509744.1"/>
    <property type="molecule type" value="Genomic_DNA"/>
</dbReference>
<name>A0A9N8DZ15_9STRA</name>
<comment type="caution">
    <text evidence="2">The sequence shown here is derived from an EMBL/GenBank/DDBJ whole genome shotgun (WGS) entry which is preliminary data.</text>
</comment>
<protein>
    <submittedName>
        <fullName evidence="2">Uncharacterized protein</fullName>
    </submittedName>
</protein>
<accession>A0A9N8DZ15</accession>
<reference evidence="2" key="1">
    <citation type="submission" date="2020-06" db="EMBL/GenBank/DDBJ databases">
        <authorList>
            <consortium name="Plant Systems Biology data submission"/>
        </authorList>
    </citation>
    <scope>NUCLEOTIDE SEQUENCE</scope>
    <source>
        <strain evidence="2">D6</strain>
    </source>
</reference>
<sequence length="320" mass="35637">MVVVGGFSVRLVEALTKTPFLELAHNGTIYAEVEPDAEYLIEVEYVGDDIEGTVLYEWTVDGKEVDFQKTLDRSSPPYLIGLPYRDEEGVRKKVAWRFAKTTRISGNSTGSNAGGGTSTGGSNNIFGTVVVDIYDTLEAGRKKPYRTKPKPYTPNFEESPPPRSPSPTEQENAEEPKPTKKDEKKRVRSIVGETKVTKSYRPMQSSSASHTVIIKKAEARIKAPPKKNMAYKIGKRLQQIEIKYRTTVGLIHEGVLATPPFWDMYRLECKAKGSNQGGTPMEDMSHVPRKTIRFNARYDGGLLVCPAKKVDLFDLTGLDD</sequence>
<evidence type="ECO:0000256" key="1">
    <source>
        <dbReference type="SAM" id="MobiDB-lite"/>
    </source>
</evidence>
<dbReference type="AlphaFoldDB" id="A0A9N8DZ15"/>
<proteinExistence type="predicted"/>
<organism evidence="2 3">
    <name type="scientific">Seminavis robusta</name>
    <dbReference type="NCBI Taxonomy" id="568900"/>
    <lineage>
        <taxon>Eukaryota</taxon>
        <taxon>Sar</taxon>
        <taxon>Stramenopiles</taxon>
        <taxon>Ochrophyta</taxon>
        <taxon>Bacillariophyta</taxon>
        <taxon>Bacillariophyceae</taxon>
        <taxon>Bacillariophycidae</taxon>
        <taxon>Naviculales</taxon>
        <taxon>Naviculaceae</taxon>
        <taxon>Seminavis</taxon>
    </lineage>
</organism>
<keyword evidence="3" id="KW-1185">Reference proteome</keyword>
<feature type="compositionally biased region" description="Basic and acidic residues" evidence="1">
    <location>
        <begin position="174"/>
        <end position="185"/>
    </location>
</feature>